<evidence type="ECO:0000256" key="2">
    <source>
        <dbReference type="SAM" id="MobiDB-lite"/>
    </source>
</evidence>
<dbReference type="SUPFAM" id="SSF53300">
    <property type="entry name" value="vWA-like"/>
    <property type="match status" value="1"/>
</dbReference>
<protein>
    <recommendedName>
        <fullName evidence="3">VWFA domain-containing protein</fullName>
    </recommendedName>
</protein>
<feature type="compositionally biased region" description="Low complexity" evidence="2">
    <location>
        <begin position="215"/>
        <end position="228"/>
    </location>
</feature>
<accession>A0A0V0QDC3</accession>
<dbReference type="GO" id="GO:0005737">
    <property type="term" value="C:cytoplasm"/>
    <property type="evidence" value="ECO:0007669"/>
    <property type="project" value="TreeGrafter"/>
</dbReference>
<feature type="region of interest" description="Disordered" evidence="2">
    <location>
        <begin position="329"/>
        <end position="392"/>
    </location>
</feature>
<feature type="region of interest" description="Disordered" evidence="2">
    <location>
        <begin position="45"/>
        <end position="103"/>
    </location>
</feature>
<feature type="compositionally biased region" description="Low complexity" evidence="2">
    <location>
        <begin position="259"/>
        <end position="269"/>
    </location>
</feature>
<evidence type="ECO:0000259" key="3">
    <source>
        <dbReference type="PROSITE" id="PS50234"/>
    </source>
</evidence>
<evidence type="ECO:0000313" key="4">
    <source>
        <dbReference type="EMBL" id="KRX00209.1"/>
    </source>
</evidence>
<feature type="region of interest" description="Disordered" evidence="2">
    <location>
        <begin position="1"/>
        <end position="30"/>
    </location>
</feature>
<dbReference type="AlphaFoldDB" id="A0A0V0QDC3"/>
<dbReference type="Gene3D" id="3.40.50.410">
    <property type="entry name" value="von Willebrand factor, type A domain"/>
    <property type="match status" value="1"/>
</dbReference>
<dbReference type="InterPro" id="IPR002035">
    <property type="entry name" value="VWF_A"/>
</dbReference>
<dbReference type="GO" id="GO:0004674">
    <property type="term" value="F:protein serine/threonine kinase activity"/>
    <property type="evidence" value="ECO:0007669"/>
    <property type="project" value="TreeGrafter"/>
</dbReference>
<name>A0A0V0QDC3_PSEPJ</name>
<organism evidence="4 5">
    <name type="scientific">Pseudocohnilembus persalinus</name>
    <name type="common">Ciliate</name>
    <dbReference type="NCBI Taxonomy" id="266149"/>
    <lineage>
        <taxon>Eukaryota</taxon>
        <taxon>Sar</taxon>
        <taxon>Alveolata</taxon>
        <taxon>Ciliophora</taxon>
        <taxon>Intramacronucleata</taxon>
        <taxon>Oligohymenophorea</taxon>
        <taxon>Scuticociliatia</taxon>
        <taxon>Philasterida</taxon>
        <taxon>Pseudocohnilembidae</taxon>
        <taxon>Pseudocohnilembus</taxon>
    </lineage>
</organism>
<feature type="compositionally biased region" description="Basic and acidic residues" evidence="2">
    <location>
        <begin position="146"/>
        <end position="169"/>
    </location>
</feature>
<keyword evidence="1" id="KW-0175">Coiled coil</keyword>
<feature type="compositionally biased region" description="Basic and acidic residues" evidence="2">
    <location>
        <begin position="56"/>
        <end position="81"/>
    </location>
</feature>
<dbReference type="PANTHER" id="PTHR47763">
    <property type="entry name" value="ALPHA-PROTEIN KINASE VWKA"/>
    <property type="match status" value="1"/>
</dbReference>
<dbReference type="PANTHER" id="PTHR47763:SF1">
    <property type="entry name" value="DUF659 DOMAIN-CONTAINING PROTEIN"/>
    <property type="match status" value="1"/>
</dbReference>
<evidence type="ECO:0000313" key="5">
    <source>
        <dbReference type="Proteomes" id="UP000054937"/>
    </source>
</evidence>
<reference evidence="4 5" key="1">
    <citation type="journal article" date="2015" name="Sci. Rep.">
        <title>Genome of the facultative scuticociliatosis pathogen Pseudocohnilembus persalinus provides insight into its virulence through horizontal gene transfer.</title>
        <authorList>
            <person name="Xiong J."/>
            <person name="Wang G."/>
            <person name="Cheng J."/>
            <person name="Tian M."/>
            <person name="Pan X."/>
            <person name="Warren A."/>
            <person name="Jiang C."/>
            <person name="Yuan D."/>
            <person name="Miao W."/>
        </authorList>
    </citation>
    <scope>NUCLEOTIDE SEQUENCE [LARGE SCALE GENOMIC DNA]</scope>
    <source>
        <strain evidence="4">36N120E</strain>
    </source>
</reference>
<dbReference type="InParanoid" id="A0A0V0QDC3"/>
<feature type="coiled-coil region" evidence="1">
    <location>
        <begin position="435"/>
        <end position="462"/>
    </location>
</feature>
<feature type="compositionally biased region" description="Acidic residues" evidence="2">
    <location>
        <begin position="664"/>
        <end position="673"/>
    </location>
</feature>
<dbReference type="OrthoDB" id="301415at2759"/>
<feature type="compositionally biased region" description="Basic residues" evidence="2">
    <location>
        <begin position="196"/>
        <end position="205"/>
    </location>
</feature>
<dbReference type="CDD" id="cd00198">
    <property type="entry name" value="vWFA"/>
    <property type="match status" value="1"/>
</dbReference>
<feature type="region of interest" description="Disordered" evidence="2">
    <location>
        <begin position="120"/>
        <end position="245"/>
    </location>
</feature>
<feature type="compositionally biased region" description="Acidic residues" evidence="2">
    <location>
        <begin position="329"/>
        <end position="339"/>
    </location>
</feature>
<comment type="caution">
    <text evidence="4">The sequence shown here is derived from an EMBL/GenBank/DDBJ whole genome shotgun (WGS) entry which is preliminary data.</text>
</comment>
<gene>
    <name evidence="4" type="ORF">PPERSA_10708</name>
</gene>
<dbReference type="EMBL" id="LDAU01000194">
    <property type="protein sequence ID" value="KRX00209.1"/>
    <property type="molecule type" value="Genomic_DNA"/>
</dbReference>
<keyword evidence="5" id="KW-1185">Reference proteome</keyword>
<evidence type="ECO:0000256" key="1">
    <source>
        <dbReference type="SAM" id="Coils"/>
    </source>
</evidence>
<sequence length="1020" mass="120523">MVRKVTLKSQQQHQNQQKGKGRVQKQKSQFVKKWVVQKIISSRKNQYEHYPGYQDELDKQKQQQQEEQKKQMEKLNKDRQQVKKLQKQRKNKIDKQKLNKIMKANQIQIVVKNQTQSNNIIKQTSTNKNEQKTEQFSASKTRQGTKFHDSQKITQNKDQKKTAKKDPKKNTKQQNKQQILQSTKTEKKTPIQQQKITKKIQKTVKKKQDAEKTKNNYNNNIINSNNNQKTKKKQAISSPQPRAKELNEFINQGKFKTWQQQQQQQLQQQNGKYFKQNENESESEQIINQISESECEFEDEDEENEQSIGQNTQQKLKELQDYLNNQEENELSEDYENQEQNERKKQLKKHTKYSPKKDQNKNDSQIQQVRRSPRLHKEIENESKHIDSKQNKKDCQKKLFIKKCEEEEQEEELLNVDQNKNINKQKQKYLQFDQIDIEEQKLNQKIKNIDDILEKCKKIQQKSRKDSKNQDQINNYNENGQSVLTFKTPLKKNNSNIILKKQNSAFSISSLDSATNFNNKNQNFDNNQKSNIILNNSNIISENELTKNLLNYKKFNREAVKQNFIIDSPFVSEQNLDFQNKNYNQNQQQLQQSHIINDSNDQDIQEIKKNSYLVNLTKKQDKNQEKWTKNYFSKESIYSPLTNKYNEQINLQKQIKPIKNGELNSDEEQEQETENQSKFKNDKFTKQNQKNHNILYSQTSSSSSEKFIDNNIEEEIKEEEEKLDQQQNLSKLKDFQNQIEDINLLRNCKNLQLQIDELHQYALNMKQIGKKKSPLFKNNLNKSLNISSKLNQYNTNNNKNSNNFVQNVDVAFCIDATKGMEEYIEQTQNIIFTLFQKCLKKNIDLKIALVFYRDHPPEEESFVTKYTDCTNNITNLIQFLKSIGGAQGGGDIPEAVLDGLYDSLKKVNWRASAQKYIIHIGDAPPHGDFYTGQLSIFNRSFMWRDGCPCGLTIEKIAKLINNYKFRYRLVKIGDNLQLMSKIFKQNIQDFKEIKINSSKNLDKYISGMIISETCFFEDIE</sequence>
<feature type="compositionally biased region" description="Basic residues" evidence="2">
    <location>
        <begin position="345"/>
        <end position="354"/>
    </location>
</feature>
<feature type="compositionally biased region" description="Basic and acidic residues" evidence="2">
    <location>
        <begin position="675"/>
        <end position="685"/>
    </location>
</feature>
<feature type="domain" description="VWFA" evidence="3">
    <location>
        <begin position="809"/>
        <end position="1019"/>
    </location>
</feature>
<feature type="region of interest" description="Disordered" evidence="2">
    <location>
        <begin position="664"/>
        <end position="706"/>
    </location>
</feature>
<feature type="compositionally biased region" description="Basic and acidic residues" evidence="2">
    <location>
        <begin position="375"/>
        <end position="392"/>
    </location>
</feature>
<feature type="compositionally biased region" description="Polar residues" evidence="2">
    <location>
        <begin position="686"/>
        <end position="704"/>
    </location>
</feature>
<dbReference type="InterPro" id="IPR052969">
    <property type="entry name" value="Thr-specific_kinase-like"/>
</dbReference>
<feature type="region of interest" description="Disordered" evidence="2">
    <location>
        <begin position="259"/>
        <end position="286"/>
    </location>
</feature>
<proteinExistence type="predicted"/>
<dbReference type="PROSITE" id="PS50234">
    <property type="entry name" value="VWFA"/>
    <property type="match status" value="1"/>
</dbReference>
<dbReference type="Proteomes" id="UP000054937">
    <property type="component" value="Unassembled WGS sequence"/>
</dbReference>
<feature type="compositionally biased region" description="Polar residues" evidence="2">
    <location>
        <begin position="120"/>
        <end position="144"/>
    </location>
</feature>
<dbReference type="InterPro" id="IPR036465">
    <property type="entry name" value="vWFA_dom_sf"/>
</dbReference>